<name>A0A5B7H2W9_PORTR</name>
<evidence type="ECO:0000313" key="2">
    <source>
        <dbReference type="EMBL" id="MPC64299.1"/>
    </source>
</evidence>
<reference evidence="2 3" key="1">
    <citation type="submission" date="2019-05" db="EMBL/GenBank/DDBJ databases">
        <title>Another draft genome of Portunus trituberculatus and its Hox gene families provides insights of decapod evolution.</title>
        <authorList>
            <person name="Jeong J.-H."/>
            <person name="Song I."/>
            <person name="Kim S."/>
            <person name="Choi T."/>
            <person name="Kim D."/>
            <person name="Ryu S."/>
            <person name="Kim W."/>
        </authorList>
    </citation>
    <scope>NUCLEOTIDE SEQUENCE [LARGE SCALE GENOMIC DNA]</scope>
    <source>
        <tissue evidence="2">Muscle</tissue>
    </source>
</reference>
<dbReference type="AlphaFoldDB" id="A0A5B7H2W9"/>
<protein>
    <submittedName>
        <fullName evidence="2">Uncharacterized protein</fullName>
    </submittedName>
</protein>
<keyword evidence="3" id="KW-1185">Reference proteome</keyword>
<gene>
    <name evidence="2" type="ORF">E2C01_058411</name>
</gene>
<evidence type="ECO:0000256" key="1">
    <source>
        <dbReference type="SAM" id="MobiDB-lite"/>
    </source>
</evidence>
<dbReference type="EMBL" id="VSRR010021899">
    <property type="protein sequence ID" value="MPC64299.1"/>
    <property type="molecule type" value="Genomic_DNA"/>
</dbReference>
<feature type="region of interest" description="Disordered" evidence="1">
    <location>
        <begin position="28"/>
        <end position="53"/>
    </location>
</feature>
<organism evidence="2 3">
    <name type="scientific">Portunus trituberculatus</name>
    <name type="common">Swimming crab</name>
    <name type="synonym">Neptunus trituberculatus</name>
    <dbReference type="NCBI Taxonomy" id="210409"/>
    <lineage>
        <taxon>Eukaryota</taxon>
        <taxon>Metazoa</taxon>
        <taxon>Ecdysozoa</taxon>
        <taxon>Arthropoda</taxon>
        <taxon>Crustacea</taxon>
        <taxon>Multicrustacea</taxon>
        <taxon>Malacostraca</taxon>
        <taxon>Eumalacostraca</taxon>
        <taxon>Eucarida</taxon>
        <taxon>Decapoda</taxon>
        <taxon>Pleocyemata</taxon>
        <taxon>Brachyura</taxon>
        <taxon>Eubrachyura</taxon>
        <taxon>Portunoidea</taxon>
        <taxon>Portunidae</taxon>
        <taxon>Portuninae</taxon>
        <taxon>Portunus</taxon>
    </lineage>
</organism>
<evidence type="ECO:0000313" key="3">
    <source>
        <dbReference type="Proteomes" id="UP000324222"/>
    </source>
</evidence>
<accession>A0A5B7H2W9</accession>
<proteinExistence type="predicted"/>
<comment type="caution">
    <text evidence="2">The sequence shown here is derived from an EMBL/GenBank/DDBJ whole genome shotgun (WGS) entry which is preliminary data.</text>
</comment>
<dbReference type="Proteomes" id="UP000324222">
    <property type="component" value="Unassembled WGS sequence"/>
</dbReference>
<sequence length="145" mass="16027">MAWVGRARVPMVVVVVVVVVFDRPPVGRHASRSATTEGHALPLTNGKKRNSKIKGSRYRRRFCGDVLPHGLAQTLVHVVWAAHAGGTRGEAATTLLAGLRTRTHDRKRETKENPKRIQNSTQEKYCVFSRQTIVAAGDSRQPDNP</sequence>